<dbReference type="AlphaFoldDB" id="A0AA45WV25"/>
<comment type="caution">
    <text evidence="2">The sequence shown here is derived from an EMBL/GenBank/DDBJ whole genome shotgun (WGS) entry which is preliminary data.</text>
</comment>
<protein>
    <submittedName>
        <fullName evidence="2">D-aminopeptidase</fullName>
    </submittedName>
</protein>
<comment type="similarity">
    <text evidence="1">Belongs to the peptidase S58 family.</text>
</comment>
<dbReference type="PANTHER" id="PTHR36512">
    <property type="entry name" value="D-AMINOPEPTIDASE"/>
    <property type="match status" value="1"/>
</dbReference>
<sequence>MKKRLRNHAVEIGTLPTGPGNRITDVAGVLVGHATCDESPHQTGVTVVIPGARNPFTEKYTAAVYVINGFGKSQGLVQIEELGALETPIALTNTLNVGRVHDALVTYMLQRCDQEGISPVSINPVVCECNDSRLNRIQDRVVSEAHVQKAIETASIDFDEGSVGAGRGTTAFGLKGGMGSASRVIRFDEKPYTLGVLVQSNHGCREDLMINGQKIPLLSSEKATAEVDQGSIIIIVATDLPVSDRQLKRIIKRVGVGLARTGSYLGHGSGEIAVGFSTANPVHHHSSSDFMQVTMINENQIDRVFRAVVEATEEAVLNSMITATPVAAGKEKPLCLSEVLGELNWPDS</sequence>
<dbReference type="PANTHER" id="PTHR36512:SF3">
    <property type="entry name" value="BLR5678 PROTEIN"/>
    <property type="match status" value="1"/>
</dbReference>
<dbReference type="Proteomes" id="UP001158066">
    <property type="component" value="Unassembled WGS sequence"/>
</dbReference>
<proteinExistence type="inferred from homology"/>
<evidence type="ECO:0000313" key="2">
    <source>
        <dbReference type="EMBL" id="SMP46493.1"/>
    </source>
</evidence>
<dbReference type="Pfam" id="PF03576">
    <property type="entry name" value="Peptidase_S58"/>
    <property type="match status" value="1"/>
</dbReference>
<name>A0AA45WV25_9CLOT</name>
<keyword evidence="3" id="KW-1185">Reference proteome</keyword>
<reference evidence="2" key="1">
    <citation type="submission" date="2017-05" db="EMBL/GenBank/DDBJ databases">
        <authorList>
            <person name="Varghese N."/>
            <person name="Submissions S."/>
        </authorList>
    </citation>
    <scope>NUCLEOTIDE SEQUENCE</scope>
    <source>
        <strain evidence="2">Su22</strain>
    </source>
</reference>
<dbReference type="EMBL" id="FXUF01000003">
    <property type="protein sequence ID" value="SMP46493.1"/>
    <property type="molecule type" value="Genomic_DNA"/>
</dbReference>
<evidence type="ECO:0000256" key="1">
    <source>
        <dbReference type="ARBA" id="ARBA00007068"/>
    </source>
</evidence>
<evidence type="ECO:0000313" key="3">
    <source>
        <dbReference type="Proteomes" id="UP001158066"/>
    </source>
</evidence>
<organism evidence="2 3">
    <name type="scientific">Anoxynatronum buryatiense</name>
    <dbReference type="NCBI Taxonomy" id="489973"/>
    <lineage>
        <taxon>Bacteria</taxon>
        <taxon>Bacillati</taxon>
        <taxon>Bacillota</taxon>
        <taxon>Clostridia</taxon>
        <taxon>Eubacteriales</taxon>
        <taxon>Clostridiaceae</taxon>
        <taxon>Anoxynatronum</taxon>
    </lineage>
</organism>
<dbReference type="GO" id="GO:0004177">
    <property type="term" value="F:aminopeptidase activity"/>
    <property type="evidence" value="ECO:0007669"/>
    <property type="project" value="TreeGrafter"/>
</dbReference>
<dbReference type="SUPFAM" id="SSF56266">
    <property type="entry name" value="DmpA/ArgJ-like"/>
    <property type="match status" value="1"/>
</dbReference>
<gene>
    <name evidence="2" type="ORF">SAMN06296020_10317</name>
</gene>
<accession>A0AA45WV25</accession>
<dbReference type="InterPro" id="IPR016117">
    <property type="entry name" value="ArgJ-like_dom_sf"/>
</dbReference>
<dbReference type="RefSeq" id="WP_283408303.1">
    <property type="nucleotide sequence ID" value="NZ_FXUF01000003.1"/>
</dbReference>
<dbReference type="Gene3D" id="3.60.70.12">
    <property type="entry name" value="L-amino peptidase D-ALA esterase/amidase"/>
    <property type="match status" value="1"/>
</dbReference>
<dbReference type="CDD" id="cd02253">
    <property type="entry name" value="DmpA"/>
    <property type="match status" value="1"/>
</dbReference>
<dbReference type="InterPro" id="IPR005321">
    <property type="entry name" value="Peptidase_S58_DmpA"/>
</dbReference>